<organism evidence="2 3">
    <name type="scientific">Steinernema hermaphroditum</name>
    <dbReference type="NCBI Taxonomy" id="289476"/>
    <lineage>
        <taxon>Eukaryota</taxon>
        <taxon>Metazoa</taxon>
        <taxon>Ecdysozoa</taxon>
        <taxon>Nematoda</taxon>
        <taxon>Chromadorea</taxon>
        <taxon>Rhabditida</taxon>
        <taxon>Tylenchina</taxon>
        <taxon>Panagrolaimomorpha</taxon>
        <taxon>Strongyloidoidea</taxon>
        <taxon>Steinernematidae</taxon>
        <taxon>Steinernema</taxon>
    </lineage>
</organism>
<sequence>MSRTRWPTQRRQTSPETCPSNRWNGTRSRCTAAVLQAIHSIDRDPCREQWVPYTTTDGYTNCYRLTGDNRALVKGHLHEFATIGCKRFEDNEVKPLPAWIVDEHEEDFIYHTFASDPLVKGSEGENMVRILLGLLPKNRETWRKADDWHWIGSSNMVYSNFDLAEMHRSRSTRYAGGIFWHTNMTKPIGKWTGYYLSKAPLLCKYTVP</sequence>
<comment type="caution">
    <text evidence="2">The sequence shown here is derived from an EMBL/GenBank/DDBJ whole genome shotgun (WGS) entry which is preliminary data.</text>
</comment>
<proteinExistence type="predicted"/>
<feature type="region of interest" description="Disordered" evidence="1">
    <location>
        <begin position="1"/>
        <end position="22"/>
    </location>
</feature>
<evidence type="ECO:0000313" key="3">
    <source>
        <dbReference type="Proteomes" id="UP001175271"/>
    </source>
</evidence>
<dbReference type="AlphaFoldDB" id="A0AA39I297"/>
<evidence type="ECO:0000313" key="2">
    <source>
        <dbReference type="EMBL" id="KAK0415152.1"/>
    </source>
</evidence>
<name>A0AA39I297_9BILA</name>
<protein>
    <submittedName>
        <fullName evidence="2">Uncharacterized protein</fullName>
    </submittedName>
</protein>
<dbReference type="EMBL" id="JAUCMV010000002">
    <property type="protein sequence ID" value="KAK0415152.1"/>
    <property type="molecule type" value="Genomic_DNA"/>
</dbReference>
<reference evidence="2" key="1">
    <citation type="submission" date="2023-06" db="EMBL/GenBank/DDBJ databases">
        <title>Genomic analysis of the entomopathogenic nematode Steinernema hermaphroditum.</title>
        <authorList>
            <person name="Schwarz E.M."/>
            <person name="Heppert J.K."/>
            <person name="Baniya A."/>
            <person name="Schwartz H.T."/>
            <person name="Tan C.-H."/>
            <person name="Antoshechkin I."/>
            <person name="Sternberg P.W."/>
            <person name="Goodrich-Blair H."/>
            <person name="Dillman A.R."/>
        </authorList>
    </citation>
    <scope>NUCLEOTIDE SEQUENCE</scope>
    <source>
        <strain evidence="2">PS9179</strain>
        <tissue evidence="2">Whole animal</tissue>
    </source>
</reference>
<keyword evidence="3" id="KW-1185">Reference proteome</keyword>
<evidence type="ECO:0000256" key="1">
    <source>
        <dbReference type="SAM" id="MobiDB-lite"/>
    </source>
</evidence>
<gene>
    <name evidence="2" type="ORF">QR680_011796</name>
</gene>
<dbReference type="Proteomes" id="UP001175271">
    <property type="component" value="Unassembled WGS sequence"/>
</dbReference>
<accession>A0AA39I297</accession>